<keyword evidence="1" id="KW-0831">Ubiquinone biosynthesis</keyword>
<dbReference type="InterPro" id="IPR038989">
    <property type="entry name" value="UbiJ"/>
</dbReference>
<accession>A0ABV7TVW4</accession>
<dbReference type="RefSeq" id="WP_390280094.1">
    <property type="nucleotide sequence ID" value="NZ_JBHRYH010000025.1"/>
</dbReference>
<dbReference type="HAMAP" id="MF_02215">
    <property type="entry name" value="UbiJ"/>
    <property type="match status" value="1"/>
</dbReference>
<dbReference type="EMBL" id="JBHRYH010000025">
    <property type="protein sequence ID" value="MFC3626944.1"/>
    <property type="molecule type" value="Genomic_DNA"/>
</dbReference>
<keyword evidence="3" id="KW-1185">Reference proteome</keyword>
<sequence>MGLRIATFNHLLNQHPEVRAELAQHAGRRIAIHLPPVELAGVVTSDGWLAACEGEPEARLRLKHGVALAQLTGREPDLADIVLEGDAELAAEVGRIVRRLQWDATEDLSRVVGDVAANRVQGFVRGLFGIKGEIGGRLLENWVEHLREEAPLLAKKQDVATFVAAVDELREDADRFDKRLTLLQQRLDGER</sequence>
<organism evidence="2 3">
    <name type="scientific">Vogesella amnigena</name>
    <dbReference type="NCBI Taxonomy" id="1507449"/>
    <lineage>
        <taxon>Bacteria</taxon>
        <taxon>Pseudomonadati</taxon>
        <taxon>Pseudomonadota</taxon>
        <taxon>Betaproteobacteria</taxon>
        <taxon>Neisseriales</taxon>
        <taxon>Chromobacteriaceae</taxon>
        <taxon>Vogesella</taxon>
    </lineage>
</organism>
<comment type="similarity">
    <text evidence="1">Belongs to the UbiJ family.</text>
</comment>
<evidence type="ECO:0000256" key="1">
    <source>
        <dbReference type="HAMAP-Rule" id="MF_02215"/>
    </source>
</evidence>
<keyword evidence="1" id="KW-0963">Cytoplasm</keyword>
<comment type="pathway">
    <text evidence="1">Cofactor biosynthesis; ubiquinone biosynthesis.</text>
</comment>
<evidence type="ECO:0000313" key="2">
    <source>
        <dbReference type="EMBL" id="MFC3626944.1"/>
    </source>
</evidence>
<reference evidence="3" key="1">
    <citation type="journal article" date="2019" name="Int. J. Syst. Evol. Microbiol.">
        <title>The Global Catalogue of Microorganisms (GCM) 10K type strain sequencing project: providing services to taxonomists for standard genome sequencing and annotation.</title>
        <authorList>
            <consortium name="The Broad Institute Genomics Platform"/>
            <consortium name="The Broad Institute Genome Sequencing Center for Infectious Disease"/>
            <person name="Wu L."/>
            <person name="Ma J."/>
        </authorList>
    </citation>
    <scope>NUCLEOTIDE SEQUENCE [LARGE SCALE GENOMIC DNA]</scope>
    <source>
        <strain evidence="3">KCTC 42195</strain>
    </source>
</reference>
<comment type="function">
    <text evidence="1">Required for ubiquinone (coenzyme Q) biosynthesis. Binds hydrophobic ubiquinone biosynthetic intermediates via its SCP2 domain and is essential for the stability of the Ubi complex. May constitute a docking platform where Ubi enzymes assemble and access their SCP2-bound polyprenyl substrates.</text>
</comment>
<dbReference type="Proteomes" id="UP001595636">
    <property type="component" value="Unassembled WGS sequence"/>
</dbReference>
<dbReference type="PANTHER" id="PTHR38693:SF1">
    <property type="entry name" value="UBIQUINONE BIOSYNTHESIS ACCESSORY FACTOR UBIJ"/>
    <property type="match status" value="1"/>
</dbReference>
<comment type="subcellular location">
    <subcellularLocation>
        <location evidence="1">Cytoplasm</location>
    </subcellularLocation>
</comment>
<dbReference type="PANTHER" id="PTHR38693">
    <property type="entry name" value="UBIQUINONE BIOSYNTHESIS PROTEIN UBIJ"/>
    <property type="match status" value="1"/>
</dbReference>
<name>A0ABV7TVW4_9NEIS</name>
<protein>
    <recommendedName>
        <fullName evidence="1">Ubiquinone biosynthesis accessory factor UbiJ</fullName>
    </recommendedName>
</protein>
<comment type="caution">
    <text evidence="2">The sequence shown here is derived from an EMBL/GenBank/DDBJ whole genome shotgun (WGS) entry which is preliminary data.</text>
</comment>
<evidence type="ECO:0000313" key="3">
    <source>
        <dbReference type="Proteomes" id="UP001595636"/>
    </source>
</evidence>
<proteinExistence type="inferred from homology"/>
<gene>
    <name evidence="1" type="primary">ubiJ</name>
    <name evidence="2" type="ORF">ACFOKJ_12535</name>
</gene>